<gene>
    <name evidence="1" type="ORF">DY000_02060306</name>
</gene>
<accession>A0ABQ7AWT2</accession>
<evidence type="ECO:0000313" key="2">
    <source>
        <dbReference type="Proteomes" id="UP000266723"/>
    </source>
</evidence>
<dbReference type="Proteomes" id="UP000266723">
    <property type="component" value="Unassembled WGS sequence"/>
</dbReference>
<protein>
    <submittedName>
        <fullName evidence="1">Uncharacterized protein</fullName>
    </submittedName>
</protein>
<sequence length="89" mass="9969">MTSNDETHEMGWLQSSGDSIKELARMHGFVSYRFLRKHGRYVATEPCTKLSRYVATELRGELGRYVATEPCTCSVAMQRASFGESSVAT</sequence>
<reference evidence="1 2" key="1">
    <citation type="journal article" date="2020" name="BMC Genomics">
        <title>Intraspecific diversification of the crop wild relative Brassica cretica Lam. using demographic model selection.</title>
        <authorList>
            <person name="Kioukis A."/>
            <person name="Michalopoulou V.A."/>
            <person name="Briers L."/>
            <person name="Pirintsos S."/>
            <person name="Studholme D.J."/>
            <person name="Pavlidis P."/>
            <person name="Sarris P.F."/>
        </authorList>
    </citation>
    <scope>NUCLEOTIDE SEQUENCE [LARGE SCALE GENOMIC DNA]</scope>
    <source>
        <strain evidence="2">cv. PFS-1207/04</strain>
    </source>
</reference>
<organism evidence="1 2">
    <name type="scientific">Brassica cretica</name>
    <name type="common">Mustard</name>
    <dbReference type="NCBI Taxonomy" id="69181"/>
    <lineage>
        <taxon>Eukaryota</taxon>
        <taxon>Viridiplantae</taxon>
        <taxon>Streptophyta</taxon>
        <taxon>Embryophyta</taxon>
        <taxon>Tracheophyta</taxon>
        <taxon>Spermatophyta</taxon>
        <taxon>Magnoliopsida</taxon>
        <taxon>eudicotyledons</taxon>
        <taxon>Gunneridae</taxon>
        <taxon>Pentapetalae</taxon>
        <taxon>rosids</taxon>
        <taxon>malvids</taxon>
        <taxon>Brassicales</taxon>
        <taxon>Brassicaceae</taxon>
        <taxon>Brassiceae</taxon>
        <taxon>Brassica</taxon>
    </lineage>
</organism>
<keyword evidence="2" id="KW-1185">Reference proteome</keyword>
<name>A0ABQ7AWT2_BRACR</name>
<dbReference type="EMBL" id="QGKV02001556">
    <property type="protein sequence ID" value="KAF3518626.1"/>
    <property type="molecule type" value="Genomic_DNA"/>
</dbReference>
<proteinExistence type="predicted"/>
<comment type="caution">
    <text evidence="1">The sequence shown here is derived from an EMBL/GenBank/DDBJ whole genome shotgun (WGS) entry which is preliminary data.</text>
</comment>
<evidence type="ECO:0000313" key="1">
    <source>
        <dbReference type="EMBL" id="KAF3518626.1"/>
    </source>
</evidence>